<feature type="transmembrane region" description="Helical" evidence="1">
    <location>
        <begin position="12"/>
        <end position="32"/>
    </location>
</feature>
<dbReference type="EMBL" id="JABFIF010000001">
    <property type="protein sequence ID" value="NOH14808.1"/>
    <property type="molecule type" value="Genomic_DNA"/>
</dbReference>
<keyword evidence="1" id="KW-0812">Transmembrane</keyword>
<dbReference type="AlphaFoldDB" id="A0A7Y3V521"/>
<keyword evidence="1" id="KW-0472">Membrane</keyword>
<reference evidence="2 3" key="1">
    <citation type="submission" date="2020-05" db="EMBL/GenBank/DDBJ databases">
        <title>Draft genome sequence of Clostridium cochlearium strain AGROS13 isolated from a sheep dairy farm in New Zealand.</title>
        <authorList>
            <person name="Gupta T.B."/>
            <person name="Jauregui R."/>
            <person name="Risson A.N."/>
            <person name="Brightwell G."/>
            <person name="Maclean P."/>
        </authorList>
    </citation>
    <scope>NUCLEOTIDE SEQUENCE [LARGE SCALE GENOMIC DNA]</scope>
    <source>
        <strain evidence="2 3">AGROS13</strain>
    </source>
</reference>
<comment type="caution">
    <text evidence="2">The sequence shown here is derived from an EMBL/GenBank/DDBJ whole genome shotgun (WGS) entry which is preliminary data.</text>
</comment>
<keyword evidence="1" id="KW-1133">Transmembrane helix</keyword>
<dbReference type="RefSeq" id="WP_171302565.1">
    <property type="nucleotide sequence ID" value="NZ_JABFIF010000001.1"/>
</dbReference>
<evidence type="ECO:0000256" key="1">
    <source>
        <dbReference type="SAM" id="Phobius"/>
    </source>
</evidence>
<gene>
    <name evidence="2" type="ORF">HMJ28_00120</name>
</gene>
<sequence length="108" mass="12784">MDREEKRQTIRMLLLGGIVIVFIITLFGYRVLHNKSYKNEAVERGESIYLNGKEYCYGSPDEKYTISNILICKTDNGKKIYEIKEYTNYEYIAVYSVWDGTIYKRVEN</sequence>
<name>A0A7Y3V521_CLOCO</name>
<evidence type="ECO:0000313" key="3">
    <source>
        <dbReference type="Proteomes" id="UP000528432"/>
    </source>
</evidence>
<organism evidence="2 3">
    <name type="scientific">Clostridium cochlearium</name>
    <dbReference type="NCBI Taxonomy" id="1494"/>
    <lineage>
        <taxon>Bacteria</taxon>
        <taxon>Bacillati</taxon>
        <taxon>Bacillota</taxon>
        <taxon>Clostridia</taxon>
        <taxon>Eubacteriales</taxon>
        <taxon>Clostridiaceae</taxon>
        <taxon>Clostridium</taxon>
    </lineage>
</organism>
<dbReference type="Proteomes" id="UP000528432">
    <property type="component" value="Unassembled WGS sequence"/>
</dbReference>
<evidence type="ECO:0000313" key="2">
    <source>
        <dbReference type="EMBL" id="NOH14808.1"/>
    </source>
</evidence>
<protein>
    <submittedName>
        <fullName evidence="2">Uncharacterized protein</fullName>
    </submittedName>
</protein>
<accession>A0A7Y3V521</accession>
<proteinExistence type="predicted"/>